<evidence type="ECO:0000256" key="2">
    <source>
        <dbReference type="ARBA" id="ARBA00022603"/>
    </source>
</evidence>
<evidence type="ECO:0000256" key="1">
    <source>
        <dbReference type="ARBA" id="ARBA00022490"/>
    </source>
</evidence>
<dbReference type="SUPFAM" id="SSF53335">
    <property type="entry name" value="S-adenosyl-L-methionine-dependent methyltransferases"/>
    <property type="match status" value="1"/>
</dbReference>
<dbReference type="Proteomes" id="UP000006051">
    <property type="component" value="Chromosome"/>
</dbReference>
<protein>
    <recommendedName>
        <fullName evidence="6">tRNA1(Val) (adenine(37)-N6)-methyltransferase</fullName>
        <ecNumber evidence="6">2.1.1.223</ecNumber>
    </recommendedName>
    <alternativeName>
        <fullName evidence="6">tRNA m6A37 methyltransferase</fullName>
    </alternativeName>
</protein>
<dbReference type="GeneID" id="71569235"/>
<dbReference type="PATRIC" id="fig|867902.3.peg.932"/>
<dbReference type="EC" id="2.1.1.223" evidence="6"/>
<keyword evidence="5 6" id="KW-0819">tRNA processing</keyword>
<evidence type="ECO:0000256" key="3">
    <source>
        <dbReference type="ARBA" id="ARBA00022679"/>
    </source>
</evidence>
<dbReference type="KEGG" id="orh:Ornrh_0948"/>
<comment type="function">
    <text evidence="6">Specifically methylates the adenine in position 37 of tRNA(1)(Val) (anticodon cmo5UAC).</text>
</comment>
<dbReference type="InterPro" id="IPR007848">
    <property type="entry name" value="Small_mtfrase_dom"/>
</dbReference>
<reference evidence="8 9" key="1">
    <citation type="submission" date="2012-06" db="EMBL/GenBank/DDBJ databases">
        <title>The complete genome of Ornithobacterium rhinotracheale DSM 15997.</title>
        <authorList>
            <consortium name="US DOE Joint Genome Institute (JGI-PGF)"/>
            <person name="Lucas S."/>
            <person name="Copeland A."/>
            <person name="Lapidus A."/>
            <person name="Goodwin L."/>
            <person name="Pitluck S."/>
            <person name="Peters L."/>
            <person name="Mikhailova N."/>
            <person name="Teshima H."/>
            <person name="Kyrpides N."/>
            <person name="Mavromatis K."/>
            <person name="Pagani I."/>
            <person name="Ivanova N."/>
            <person name="Ovchinnikova G."/>
            <person name="Zeytun A."/>
            <person name="Detter J.C."/>
            <person name="Han C."/>
            <person name="Land M."/>
            <person name="Hauser L."/>
            <person name="Markowitz V."/>
            <person name="Cheng J.-F."/>
            <person name="Hugenholtz P."/>
            <person name="Woyke T."/>
            <person name="Wu D."/>
            <person name="Lang E."/>
            <person name="Kopitz M."/>
            <person name="Brambilla E."/>
            <person name="Klenk H.-P."/>
            <person name="Eisen J.A."/>
        </authorList>
    </citation>
    <scope>NUCLEOTIDE SEQUENCE [LARGE SCALE GENOMIC DNA]</scope>
    <source>
        <strain evidence="9">ATCC 51463 / DSM 15997 / CCUG 23171 / LMG 9086</strain>
    </source>
</reference>
<dbReference type="CDD" id="cd02440">
    <property type="entry name" value="AdoMet_MTases"/>
    <property type="match status" value="1"/>
</dbReference>
<evidence type="ECO:0000313" key="9">
    <source>
        <dbReference type="Proteomes" id="UP000006051"/>
    </source>
</evidence>
<gene>
    <name evidence="8" type="ordered locus">Ornrh_0948</name>
</gene>
<dbReference type="EMBL" id="CP003283">
    <property type="protein sequence ID" value="AFL97141.1"/>
    <property type="molecule type" value="Genomic_DNA"/>
</dbReference>
<comment type="similarity">
    <text evidence="6">Belongs to the methyltransferase superfamily. tRNA (adenine-N(6)-)-methyltransferase family.</text>
</comment>
<keyword evidence="4 6" id="KW-0949">S-adenosyl-L-methionine</keyword>
<accession>I3ZZK7</accession>
<dbReference type="InterPro" id="IPR020598">
    <property type="entry name" value="rRNA_Ade_methylase_Trfase_N"/>
</dbReference>
<dbReference type="GeneID" id="97257652"/>
<dbReference type="RefSeq" id="WP_014790742.1">
    <property type="nucleotide sequence ID" value="NC_018016.1"/>
</dbReference>
<evidence type="ECO:0000256" key="5">
    <source>
        <dbReference type="ARBA" id="ARBA00022694"/>
    </source>
</evidence>
<dbReference type="GO" id="GO:0005737">
    <property type="term" value="C:cytoplasm"/>
    <property type="evidence" value="ECO:0007669"/>
    <property type="project" value="UniProtKB-SubCell"/>
</dbReference>
<dbReference type="InterPro" id="IPR002052">
    <property type="entry name" value="DNA_methylase_N6_adenine_CS"/>
</dbReference>
<dbReference type="GO" id="GO:0016430">
    <property type="term" value="F:tRNA (adenine-N6)-methyltransferase activity"/>
    <property type="evidence" value="ECO:0007669"/>
    <property type="project" value="UniProtKB-UniRule"/>
</dbReference>
<dbReference type="SMART" id="SM00650">
    <property type="entry name" value="rADc"/>
    <property type="match status" value="1"/>
</dbReference>
<sequence length="234" mass="26509">MSKIFHFKQFAVEQEGAAAKIGTDAVLLGAWCPVLPSFQHCLDIGTGTGVIALMLAQRGAQAVDAIELDSEAYKTAKYNFEQSPWAERLNVYNGDFLDFSWDKKYDLVVSNPPFYQDSFPIDDHGRARARSEAFLPFPQLIEKVASLLSPKGVFAVIIPYEYETQFLEESAKNGIFPQEILRVRGNAQSKIKRSCLALTSHPENLTQKKIFIEKARHVYNEDYISIVKDFYLKM</sequence>
<dbReference type="HAMAP" id="MF_01872">
    <property type="entry name" value="tRNA_methyltr_YfiC"/>
    <property type="match status" value="1"/>
</dbReference>
<evidence type="ECO:0000256" key="6">
    <source>
        <dbReference type="HAMAP-Rule" id="MF_01872"/>
    </source>
</evidence>
<keyword evidence="1 6" id="KW-0963">Cytoplasm</keyword>
<dbReference type="InterPro" id="IPR050210">
    <property type="entry name" value="tRNA_Adenine-N(6)_MTase"/>
</dbReference>
<dbReference type="AlphaFoldDB" id="I3ZZK7"/>
<keyword evidence="9" id="KW-1185">Reference proteome</keyword>
<keyword evidence="3 6" id="KW-0808">Transferase</keyword>
<dbReference type="HOGENOM" id="CLU_061983_0_0_10"/>
<dbReference type="Gene3D" id="3.40.50.150">
    <property type="entry name" value="Vaccinia Virus protein VP39"/>
    <property type="match status" value="1"/>
</dbReference>
<proteinExistence type="inferred from homology"/>
<evidence type="ECO:0000313" key="8">
    <source>
        <dbReference type="EMBL" id="AFL97141.1"/>
    </source>
</evidence>
<evidence type="ECO:0000259" key="7">
    <source>
        <dbReference type="SMART" id="SM00650"/>
    </source>
</evidence>
<evidence type="ECO:0000256" key="4">
    <source>
        <dbReference type="ARBA" id="ARBA00022691"/>
    </source>
</evidence>
<dbReference type="InterPro" id="IPR029063">
    <property type="entry name" value="SAM-dependent_MTases_sf"/>
</dbReference>
<dbReference type="PANTHER" id="PTHR47739">
    <property type="entry name" value="TRNA1(VAL) (ADENINE(37)-N6)-METHYLTRANSFERASE"/>
    <property type="match status" value="1"/>
</dbReference>
<dbReference type="InterPro" id="IPR022882">
    <property type="entry name" value="tRNA_adenine-N6_MeTrfase"/>
</dbReference>
<dbReference type="PANTHER" id="PTHR47739:SF1">
    <property type="entry name" value="TRNA1(VAL) (ADENINE(37)-N6)-METHYLTRANSFERASE"/>
    <property type="match status" value="1"/>
</dbReference>
<feature type="domain" description="Ribosomal RNA adenine methylase transferase N-terminal" evidence="7">
    <location>
        <begin position="11"/>
        <end position="187"/>
    </location>
</feature>
<organism evidence="8 9">
    <name type="scientific">Ornithobacterium rhinotracheale (strain ATCC 51463 / DSM 15997 / CCUG 23171 / CIP 104009 / LMG 9086)</name>
    <dbReference type="NCBI Taxonomy" id="867902"/>
    <lineage>
        <taxon>Bacteria</taxon>
        <taxon>Pseudomonadati</taxon>
        <taxon>Bacteroidota</taxon>
        <taxon>Flavobacteriia</taxon>
        <taxon>Flavobacteriales</taxon>
        <taxon>Weeksellaceae</taxon>
        <taxon>Ornithobacterium</taxon>
    </lineage>
</organism>
<comment type="catalytic activity">
    <reaction evidence="6">
        <text>adenosine(37) in tRNA1(Val) + S-adenosyl-L-methionine = N(6)-methyladenosine(37) in tRNA1(Val) + S-adenosyl-L-homocysteine + H(+)</text>
        <dbReference type="Rhea" id="RHEA:43160"/>
        <dbReference type="Rhea" id="RHEA-COMP:10369"/>
        <dbReference type="Rhea" id="RHEA-COMP:10370"/>
        <dbReference type="ChEBI" id="CHEBI:15378"/>
        <dbReference type="ChEBI" id="CHEBI:57856"/>
        <dbReference type="ChEBI" id="CHEBI:59789"/>
        <dbReference type="ChEBI" id="CHEBI:74411"/>
        <dbReference type="ChEBI" id="CHEBI:74449"/>
        <dbReference type="EC" id="2.1.1.223"/>
    </reaction>
</comment>
<dbReference type="GO" id="GO:0003676">
    <property type="term" value="F:nucleic acid binding"/>
    <property type="evidence" value="ECO:0007669"/>
    <property type="project" value="InterPro"/>
</dbReference>
<name>I3ZZK7_ORNRL</name>
<comment type="subcellular location">
    <subcellularLocation>
        <location evidence="6">Cytoplasm</location>
    </subcellularLocation>
</comment>
<dbReference type="GO" id="GO:0000179">
    <property type="term" value="F:rRNA (adenine-N6,N6-)-dimethyltransferase activity"/>
    <property type="evidence" value="ECO:0007669"/>
    <property type="project" value="InterPro"/>
</dbReference>
<dbReference type="eggNOG" id="COG4123">
    <property type="taxonomic scope" value="Bacteria"/>
</dbReference>
<dbReference type="PROSITE" id="PS00092">
    <property type="entry name" value="N6_MTASE"/>
    <property type="match status" value="1"/>
</dbReference>
<keyword evidence="2 6" id="KW-0489">Methyltransferase</keyword>
<dbReference type="GO" id="GO:0008033">
    <property type="term" value="P:tRNA processing"/>
    <property type="evidence" value="ECO:0007669"/>
    <property type="project" value="UniProtKB-UniRule"/>
</dbReference>
<dbReference type="Pfam" id="PF05175">
    <property type="entry name" value="MTS"/>
    <property type="match status" value="1"/>
</dbReference>